<keyword evidence="3 6" id="KW-0067">ATP-binding</keyword>
<keyword evidence="7" id="KW-1185">Reference proteome</keyword>
<evidence type="ECO:0000313" key="7">
    <source>
        <dbReference type="Proteomes" id="UP000054691"/>
    </source>
</evidence>
<dbReference type="SMART" id="SM00382">
    <property type="entry name" value="AAA"/>
    <property type="match status" value="2"/>
</dbReference>
<keyword evidence="2" id="KW-0547">Nucleotide-binding</keyword>
<dbReference type="Pfam" id="PF00005">
    <property type="entry name" value="ABC_tran"/>
    <property type="match status" value="2"/>
</dbReference>
<dbReference type="PANTHER" id="PTHR19211:SF6">
    <property type="entry name" value="BLL7188 PROTEIN"/>
    <property type="match status" value="1"/>
</dbReference>
<dbReference type="Proteomes" id="UP000254476">
    <property type="component" value="Unassembled WGS sequence"/>
</dbReference>
<keyword evidence="1" id="KW-0677">Repeat</keyword>
<evidence type="ECO:0000313" key="8">
    <source>
        <dbReference type="Proteomes" id="UP000254476"/>
    </source>
</evidence>
<dbReference type="InterPro" id="IPR003439">
    <property type="entry name" value="ABC_transporter-like_ATP-bd"/>
</dbReference>
<evidence type="ECO:0000313" key="5">
    <source>
        <dbReference type="EMBL" id="KTD06566.1"/>
    </source>
</evidence>
<feature type="domain" description="ABC transporter" evidence="4">
    <location>
        <begin position="6"/>
        <end position="179"/>
    </location>
</feature>
<gene>
    <name evidence="6" type="primary">uup_2</name>
    <name evidence="5" type="synonym">uup_3</name>
    <name evidence="5" type="ORF">Lgra_3343</name>
    <name evidence="6" type="ORF">NCTC12388_02119</name>
</gene>
<reference evidence="6 8" key="2">
    <citation type="submission" date="2018-06" db="EMBL/GenBank/DDBJ databases">
        <authorList>
            <consortium name="Pathogen Informatics"/>
            <person name="Doyle S."/>
        </authorList>
    </citation>
    <scope>NUCLEOTIDE SEQUENCE [LARGE SCALE GENOMIC DNA]</scope>
    <source>
        <strain evidence="6 8">NCTC12388</strain>
    </source>
</reference>
<dbReference type="SUPFAM" id="SSF52540">
    <property type="entry name" value="P-loop containing nucleoside triphosphate hydrolases"/>
    <property type="match status" value="2"/>
</dbReference>
<dbReference type="PROSITE" id="PS50893">
    <property type="entry name" value="ABC_TRANSPORTER_2"/>
    <property type="match status" value="2"/>
</dbReference>
<dbReference type="PROSITE" id="PS00211">
    <property type="entry name" value="ABC_TRANSPORTER_1"/>
    <property type="match status" value="1"/>
</dbReference>
<sequence length="485" mass="55479">MYHKPIQFNDISLIYSHKVCFEAFNGEIHFGDRITLIGRNGAGKSTLLKILCGLCLPSQGDIKVPHDVHFGYLPQVIEGFPTLSGGQKLNQLLTKVLSENSNVLLLDEPTNHLDNRNRRSLMRMLEHYPGTLVIASHDTELIKTVTDTLWHIESGKITAFRGAYPDYQRLLAERKTSIDHELATLTRQKKETHLALMKEQERNKRSRIQGEKKIAQRKWPTIRSHTKLAKAMTTGDKRLSYMNDKKQQVLEELSSLYQPEAIKHKFKLKGLEHHKPLIRIQNASISYEYGDLILDNINFHLNGSERVALYGDNASGKSTFVKAILGASQINRTGEWIVPNGKTIGYLDQHYQHLNSEETVLDLMRCKMLHASHTEIRTHLNNFLFRKNEEIGMKIKNLSGGEKVRFSLALIAANPPKLLILDEITNNVDLETRTHIIEVLHEFPGALLVISHDHDFLESIHIETKYQIYQGKIQCFNEAHRGNEL</sequence>
<dbReference type="GO" id="GO:0016887">
    <property type="term" value="F:ATP hydrolysis activity"/>
    <property type="evidence" value="ECO:0007669"/>
    <property type="project" value="InterPro"/>
</dbReference>
<dbReference type="EMBL" id="UGOB01000001">
    <property type="protein sequence ID" value="STX45390.1"/>
    <property type="molecule type" value="Genomic_DNA"/>
</dbReference>
<dbReference type="STRING" id="45066.Lgra_3343"/>
<dbReference type="PANTHER" id="PTHR19211">
    <property type="entry name" value="ATP-BINDING TRANSPORT PROTEIN-RELATED"/>
    <property type="match status" value="1"/>
</dbReference>
<dbReference type="AlphaFoldDB" id="A0A378JKZ9"/>
<dbReference type="EMBL" id="LNYE01000029">
    <property type="protein sequence ID" value="KTD06566.1"/>
    <property type="molecule type" value="Genomic_DNA"/>
</dbReference>
<dbReference type="OrthoDB" id="9808609at2"/>
<feature type="domain" description="ABC transporter" evidence="4">
    <location>
        <begin position="278"/>
        <end position="485"/>
    </location>
</feature>
<protein>
    <submittedName>
        <fullName evidence="6">ABC transporter ATP-binding protein</fullName>
    </submittedName>
    <submittedName>
        <fullName evidence="5">Fused transporter subunits of ABC superfamily: ATP-binding component</fullName>
    </submittedName>
</protein>
<evidence type="ECO:0000313" key="6">
    <source>
        <dbReference type="EMBL" id="STX45390.1"/>
    </source>
</evidence>
<dbReference type="Gene3D" id="3.40.50.300">
    <property type="entry name" value="P-loop containing nucleotide triphosphate hydrolases"/>
    <property type="match status" value="3"/>
</dbReference>
<accession>A0A378JKZ9</accession>
<dbReference type="Proteomes" id="UP000054691">
    <property type="component" value="Unassembled WGS sequence"/>
</dbReference>
<dbReference type="CDD" id="cd03221">
    <property type="entry name" value="ABCF_EF-3"/>
    <property type="match status" value="2"/>
</dbReference>
<dbReference type="InterPro" id="IPR027417">
    <property type="entry name" value="P-loop_NTPase"/>
</dbReference>
<evidence type="ECO:0000256" key="2">
    <source>
        <dbReference type="ARBA" id="ARBA00022741"/>
    </source>
</evidence>
<dbReference type="InterPro" id="IPR050611">
    <property type="entry name" value="ABCF"/>
</dbReference>
<dbReference type="InterPro" id="IPR003593">
    <property type="entry name" value="AAA+_ATPase"/>
</dbReference>
<dbReference type="InterPro" id="IPR017871">
    <property type="entry name" value="ABC_transporter-like_CS"/>
</dbReference>
<dbReference type="RefSeq" id="WP_058500300.1">
    <property type="nucleotide sequence ID" value="NZ_CAAAHW010000005.1"/>
</dbReference>
<dbReference type="Pfam" id="PF13304">
    <property type="entry name" value="AAA_21"/>
    <property type="match status" value="1"/>
</dbReference>
<reference evidence="5 7" key="1">
    <citation type="submission" date="2015-11" db="EMBL/GenBank/DDBJ databases">
        <title>Genomic analysis of 38 Legionella species identifies large and diverse effector repertoires.</title>
        <authorList>
            <person name="Burstein D."/>
            <person name="Amaro F."/>
            <person name="Zusman T."/>
            <person name="Lifshitz Z."/>
            <person name="Cohen O."/>
            <person name="Gilbert J.A."/>
            <person name="Pupko T."/>
            <person name="Shuman H.A."/>
            <person name="Segal G."/>
        </authorList>
    </citation>
    <scope>NUCLEOTIDE SEQUENCE [LARGE SCALE GENOMIC DNA]</scope>
    <source>
        <strain evidence="5 7">Lyon 8420412</strain>
    </source>
</reference>
<dbReference type="InterPro" id="IPR003959">
    <property type="entry name" value="ATPase_AAA_core"/>
</dbReference>
<organism evidence="6 8">
    <name type="scientific">Legionella gratiana</name>
    <dbReference type="NCBI Taxonomy" id="45066"/>
    <lineage>
        <taxon>Bacteria</taxon>
        <taxon>Pseudomonadati</taxon>
        <taxon>Pseudomonadota</taxon>
        <taxon>Gammaproteobacteria</taxon>
        <taxon>Legionellales</taxon>
        <taxon>Legionellaceae</taxon>
        <taxon>Legionella</taxon>
    </lineage>
</organism>
<dbReference type="GO" id="GO:0005524">
    <property type="term" value="F:ATP binding"/>
    <property type="evidence" value="ECO:0007669"/>
    <property type="project" value="UniProtKB-KW"/>
</dbReference>
<evidence type="ECO:0000256" key="1">
    <source>
        <dbReference type="ARBA" id="ARBA00022737"/>
    </source>
</evidence>
<name>A0A378JKZ9_9GAMM</name>
<evidence type="ECO:0000259" key="4">
    <source>
        <dbReference type="PROSITE" id="PS50893"/>
    </source>
</evidence>
<proteinExistence type="predicted"/>
<evidence type="ECO:0000256" key="3">
    <source>
        <dbReference type="ARBA" id="ARBA00022840"/>
    </source>
</evidence>